<feature type="transmembrane region" description="Helical" evidence="1">
    <location>
        <begin position="53"/>
        <end position="72"/>
    </location>
</feature>
<evidence type="ECO:0000313" key="3">
    <source>
        <dbReference type="Proteomes" id="UP000677804"/>
    </source>
</evidence>
<dbReference type="EMBL" id="CP074405">
    <property type="protein sequence ID" value="QVI62868.1"/>
    <property type="molecule type" value="Genomic_DNA"/>
</dbReference>
<dbReference type="Proteomes" id="UP000677804">
    <property type="component" value="Chromosome"/>
</dbReference>
<feature type="transmembrane region" description="Helical" evidence="1">
    <location>
        <begin position="141"/>
        <end position="159"/>
    </location>
</feature>
<evidence type="ECO:0000256" key="1">
    <source>
        <dbReference type="SAM" id="Phobius"/>
    </source>
</evidence>
<name>A0ABX8D768_9CELL</name>
<protein>
    <submittedName>
        <fullName evidence="2">Pr6Pr family membrane protein</fullName>
    </submittedName>
</protein>
<evidence type="ECO:0000313" key="2">
    <source>
        <dbReference type="EMBL" id="QVI62868.1"/>
    </source>
</evidence>
<proteinExistence type="predicted"/>
<feature type="transmembrane region" description="Helical" evidence="1">
    <location>
        <begin position="12"/>
        <end position="33"/>
    </location>
</feature>
<keyword evidence="3" id="KW-1185">Reference proteome</keyword>
<feature type="transmembrane region" description="Helical" evidence="1">
    <location>
        <begin position="179"/>
        <end position="200"/>
    </location>
</feature>
<organism evidence="2 3">
    <name type="scientific">Cellulomonas wangleii</name>
    <dbReference type="NCBI Taxonomy" id="2816956"/>
    <lineage>
        <taxon>Bacteria</taxon>
        <taxon>Bacillati</taxon>
        <taxon>Actinomycetota</taxon>
        <taxon>Actinomycetes</taxon>
        <taxon>Micrococcales</taxon>
        <taxon>Cellulomonadaceae</taxon>
        <taxon>Cellulomonas</taxon>
    </lineage>
</organism>
<sequence length="215" mass="22674">MRDAGRGTTSRSVASVRVVVGSAVLVVLALSYAEQRAAGRGDLVDFLGYFTNLTSLSTGVLLVVTGVLALTGRRVPGWLTVARAVATACLLVVALVSNVLATGAGGAPPWVTAVLHVVFPCLVVLDWLVVADRPSLPWRRLWLVLPYPVLWLGVVLTRGRTDGWVPYGFLLPERGLGSLVLHVTGLLIGLLGAGALVWAVSGTRGLWPRRPPATT</sequence>
<keyword evidence="1" id="KW-1133">Transmembrane helix</keyword>
<accession>A0ABX8D768</accession>
<feature type="transmembrane region" description="Helical" evidence="1">
    <location>
        <begin position="110"/>
        <end position="129"/>
    </location>
</feature>
<reference evidence="2 3" key="1">
    <citation type="submission" date="2021-05" db="EMBL/GenBank/DDBJ databases">
        <title>Novel species in genus Cellulomonas.</title>
        <authorList>
            <person name="Zhang G."/>
        </authorList>
    </citation>
    <scope>NUCLEOTIDE SEQUENCE [LARGE SCALE GENOMIC DNA]</scope>
    <source>
        <strain evidence="3">zg-ZUI222</strain>
    </source>
</reference>
<feature type="transmembrane region" description="Helical" evidence="1">
    <location>
        <begin position="84"/>
        <end position="104"/>
    </location>
</feature>
<gene>
    <name evidence="2" type="ORF">KG103_02715</name>
</gene>
<dbReference type="InterPro" id="IPR049713">
    <property type="entry name" value="Pr6Pr-like"/>
</dbReference>
<dbReference type="NCBIfam" id="NF038065">
    <property type="entry name" value="Pr6Pr"/>
    <property type="match status" value="1"/>
</dbReference>
<keyword evidence="1" id="KW-0812">Transmembrane</keyword>
<keyword evidence="1" id="KW-0472">Membrane</keyword>